<reference evidence="1 2" key="1">
    <citation type="journal article" date="2019" name="Int. J. Syst. Evol. Microbiol.">
        <title>Undibacterium piscinae sp. nov., isolated from Korean shiner intestine.</title>
        <authorList>
            <person name="Lee S.Y."/>
            <person name="Kang W."/>
            <person name="Kim P.S."/>
            <person name="Kim H.S."/>
            <person name="Sung H."/>
            <person name="Shin N.R."/>
            <person name="Whon T.W."/>
            <person name="Yun J.H."/>
            <person name="Lee J.Y."/>
            <person name="Lee J.Y."/>
            <person name="Jung M.J."/>
            <person name="Jeong Y.S."/>
            <person name="Tak E.J."/>
            <person name="Han J.E."/>
            <person name="Hyun D.W."/>
            <person name="Kang M.S."/>
            <person name="Lee K.E."/>
            <person name="Lee B.H."/>
            <person name="Bae J.W."/>
        </authorList>
    </citation>
    <scope>NUCLEOTIDE SEQUENCE [LARGE SCALE GENOMIC DNA]</scope>
    <source>
        <strain evidence="1 2">S11R28</strain>
    </source>
</reference>
<name>A0A6M4A8U8_9BURK</name>
<protein>
    <submittedName>
        <fullName evidence="1">Zinc-dependent peptidase</fullName>
    </submittedName>
</protein>
<dbReference type="GO" id="GO:0004177">
    <property type="term" value="F:aminopeptidase activity"/>
    <property type="evidence" value="ECO:0007669"/>
    <property type="project" value="TreeGrafter"/>
</dbReference>
<dbReference type="AlphaFoldDB" id="A0A6M4A8U8"/>
<dbReference type="Gene3D" id="3.40.390.10">
    <property type="entry name" value="Collagenase (Catalytic Domain)"/>
    <property type="match status" value="1"/>
</dbReference>
<gene>
    <name evidence="1" type="ORF">EJG51_003935</name>
</gene>
<dbReference type="EMBL" id="CP051152">
    <property type="protein sequence ID" value="QJQ07583.1"/>
    <property type="molecule type" value="Genomic_DNA"/>
</dbReference>
<organism evidence="1 2">
    <name type="scientific">Undibacterium piscinae</name>
    <dbReference type="NCBI Taxonomy" id="2495591"/>
    <lineage>
        <taxon>Bacteria</taxon>
        <taxon>Pseudomonadati</taxon>
        <taxon>Pseudomonadota</taxon>
        <taxon>Betaproteobacteria</taxon>
        <taxon>Burkholderiales</taxon>
        <taxon>Oxalobacteraceae</taxon>
        <taxon>Undibacterium</taxon>
    </lineage>
</organism>
<sequence>MQKLHPDGHDVVLHEFAHQLDSESGRNNGAPSLRSKAQYQRWSEVLSVEFAALQHAVEHQLESVIDYYGATSPAEFFAVATETFFEKTGQLAHYHPALFEQLRAYYQVDPRDWH</sequence>
<dbReference type="PANTHER" id="PTHR30164">
    <property type="entry name" value="MTFA PEPTIDASE"/>
    <property type="match status" value="1"/>
</dbReference>
<dbReference type="InterPro" id="IPR010384">
    <property type="entry name" value="MtfA_fam"/>
</dbReference>
<evidence type="ECO:0000313" key="2">
    <source>
        <dbReference type="Proteomes" id="UP000274350"/>
    </source>
</evidence>
<dbReference type="PANTHER" id="PTHR30164:SF2">
    <property type="entry name" value="PROTEIN MTFA"/>
    <property type="match status" value="1"/>
</dbReference>
<keyword evidence="2" id="KW-1185">Reference proteome</keyword>
<dbReference type="Pfam" id="PF06167">
    <property type="entry name" value="Peptidase_M90"/>
    <property type="match status" value="1"/>
</dbReference>
<accession>A0A6M4A8U8</accession>
<dbReference type="GO" id="GO:0005829">
    <property type="term" value="C:cytosol"/>
    <property type="evidence" value="ECO:0007669"/>
    <property type="project" value="TreeGrafter"/>
</dbReference>
<evidence type="ECO:0000313" key="1">
    <source>
        <dbReference type="EMBL" id="QJQ07583.1"/>
    </source>
</evidence>
<proteinExistence type="predicted"/>
<dbReference type="KEGG" id="upi:EJG51_003935"/>
<dbReference type="InterPro" id="IPR024079">
    <property type="entry name" value="MetalloPept_cat_dom_sf"/>
</dbReference>
<dbReference type="GO" id="GO:0008237">
    <property type="term" value="F:metallopeptidase activity"/>
    <property type="evidence" value="ECO:0007669"/>
    <property type="project" value="InterPro"/>
</dbReference>
<dbReference type="Proteomes" id="UP000274350">
    <property type="component" value="Chromosome"/>
</dbReference>
<dbReference type="SUPFAM" id="SSF55486">
    <property type="entry name" value="Metalloproteases ('zincins'), catalytic domain"/>
    <property type="match status" value="1"/>
</dbReference>